<evidence type="ECO:0000256" key="4">
    <source>
        <dbReference type="ARBA" id="ARBA00022679"/>
    </source>
</evidence>
<dbReference type="PANTHER" id="PTHR43304:SF1">
    <property type="entry name" value="PAC DOMAIN-CONTAINING PROTEIN"/>
    <property type="match status" value="1"/>
</dbReference>
<dbReference type="PROSITE" id="PS50109">
    <property type="entry name" value="HIS_KIN"/>
    <property type="match status" value="1"/>
</dbReference>
<feature type="domain" description="PAC" evidence="9">
    <location>
        <begin position="127"/>
        <end position="179"/>
    </location>
</feature>
<dbReference type="Pfam" id="PF00989">
    <property type="entry name" value="PAS"/>
    <property type="match status" value="1"/>
</dbReference>
<evidence type="ECO:0000256" key="3">
    <source>
        <dbReference type="ARBA" id="ARBA00022553"/>
    </source>
</evidence>
<keyword evidence="4" id="KW-0808">Transferase</keyword>
<evidence type="ECO:0000313" key="10">
    <source>
        <dbReference type="EMBL" id="MDO3695404.1"/>
    </source>
</evidence>
<dbReference type="InterPro" id="IPR052162">
    <property type="entry name" value="Sensor_kinase/Photoreceptor"/>
</dbReference>
<dbReference type="Pfam" id="PF13426">
    <property type="entry name" value="PAS_9"/>
    <property type="match status" value="1"/>
</dbReference>
<dbReference type="SMART" id="SM00387">
    <property type="entry name" value="HATPase_c"/>
    <property type="match status" value="1"/>
</dbReference>
<evidence type="ECO:0000259" key="9">
    <source>
        <dbReference type="PROSITE" id="PS50113"/>
    </source>
</evidence>
<feature type="coiled-coil region" evidence="6">
    <location>
        <begin position="6"/>
        <end position="47"/>
    </location>
</feature>
<dbReference type="InterPro" id="IPR036890">
    <property type="entry name" value="HATPase_C_sf"/>
</dbReference>
<evidence type="ECO:0000313" key="11">
    <source>
        <dbReference type="Proteomes" id="UP001168642"/>
    </source>
</evidence>
<dbReference type="EC" id="2.7.13.3" evidence="2"/>
<evidence type="ECO:0000259" key="7">
    <source>
        <dbReference type="PROSITE" id="PS50109"/>
    </source>
</evidence>
<dbReference type="Proteomes" id="UP001168642">
    <property type="component" value="Unassembled WGS sequence"/>
</dbReference>
<dbReference type="InterPro" id="IPR004358">
    <property type="entry name" value="Sig_transdc_His_kin-like_C"/>
</dbReference>
<evidence type="ECO:0000256" key="6">
    <source>
        <dbReference type="SAM" id="Coils"/>
    </source>
</evidence>
<dbReference type="CDD" id="cd00130">
    <property type="entry name" value="PAS"/>
    <property type="match status" value="1"/>
</dbReference>
<dbReference type="SUPFAM" id="SSF55785">
    <property type="entry name" value="PYP-like sensor domain (PAS domain)"/>
    <property type="match status" value="2"/>
</dbReference>
<dbReference type="PRINTS" id="PR00344">
    <property type="entry name" value="BCTRLSENSOR"/>
</dbReference>
<comment type="caution">
    <text evidence="10">The sequence shown here is derived from an EMBL/GenBank/DDBJ whole genome shotgun (WGS) entry which is preliminary data.</text>
</comment>
<dbReference type="InterPro" id="IPR036097">
    <property type="entry name" value="HisK_dim/P_sf"/>
</dbReference>
<dbReference type="PROSITE" id="PS50113">
    <property type="entry name" value="PAC"/>
    <property type="match status" value="2"/>
</dbReference>
<keyword evidence="5" id="KW-0418">Kinase</keyword>
<dbReference type="RefSeq" id="WP_302884665.1">
    <property type="nucleotide sequence ID" value="NZ_JAUMIT010000005.1"/>
</dbReference>
<evidence type="ECO:0000259" key="8">
    <source>
        <dbReference type="PROSITE" id="PS50112"/>
    </source>
</evidence>
<dbReference type="SMART" id="SM00086">
    <property type="entry name" value="PAC"/>
    <property type="match status" value="2"/>
</dbReference>
<dbReference type="Pfam" id="PF02518">
    <property type="entry name" value="HATPase_c"/>
    <property type="match status" value="1"/>
</dbReference>
<dbReference type="InterPro" id="IPR013767">
    <property type="entry name" value="PAS_fold"/>
</dbReference>
<dbReference type="Pfam" id="PF00512">
    <property type="entry name" value="HisKA"/>
    <property type="match status" value="1"/>
</dbReference>
<dbReference type="InterPro" id="IPR003594">
    <property type="entry name" value="HATPase_dom"/>
</dbReference>
<keyword evidence="3" id="KW-0597">Phosphoprotein</keyword>
<evidence type="ECO:0000256" key="5">
    <source>
        <dbReference type="ARBA" id="ARBA00022777"/>
    </source>
</evidence>
<dbReference type="SMART" id="SM00388">
    <property type="entry name" value="HisKA"/>
    <property type="match status" value="1"/>
</dbReference>
<dbReference type="InterPro" id="IPR003661">
    <property type="entry name" value="HisK_dim/P_dom"/>
</dbReference>
<dbReference type="InterPro" id="IPR005467">
    <property type="entry name" value="His_kinase_dom"/>
</dbReference>
<dbReference type="NCBIfam" id="TIGR00229">
    <property type="entry name" value="sensory_box"/>
    <property type="match status" value="2"/>
</dbReference>
<feature type="domain" description="Histidine kinase" evidence="7">
    <location>
        <begin position="323"/>
        <end position="530"/>
    </location>
</feature>
<dbReference type="InterPro" id="IPR000700">
    <property type="entry name" value="PAS-assoc_C"/>
</dbReference>
<feature type="domain" description="PAC" evidence="9">
    <location>
        <begin position="253"/>
        <end position="305"/>
    </location>
</feature>
<proteinExistence type="predicted"/>
<organism evidence="10 11">
    <name type="scientific">Wenyingzhuangia gilva</name>
    <dbReference type="NCBI Taxonomy" id="3057677"/>
    <lineage>
        <taxon>Bacteria</taxon>
        <taxon>Pseudomonadati</taxon>
        <taxon>Bacteroidota</taxon>
        <taxon>Flavobacteriia</taxon>
        <taxon>Flavobacteriales</taxon>
        <taxon>Flavobacteriaceae</taxon>
        <taxon>Wenyingzhuangia</taxon>
    </lineage>
</organism>
<gene>
    <name evidence="10" type="ORF">QVZ41_11195</name>
</gene>
<dbReference type="PROSITE" id="PS50112">
    <property type="entry name" value="PAS"/>
    <property type="match status" value="2"/>
</dbReference>
<keyword evidence="6" id="KW-0175">Coiled coil</keyword>
<dbReference type="EMBL" id="JAUMIT010000005">
    <property type="protein sequence ID" value="MDO3695404.1"/>
    <property type="molecule type" value="Genomic_DNA"/>
</dbReference>
<accession>A0ABT8VTU7</accession>
<dbReference type="CDD" id="cd00082">
    <property type="entry name" value="HisKA"/>
    <property type="match status" value="1"/>
</dbReference>
<dbReference type="Gene3D" id="3.30.565.10">
    <property type="entry name" value="Histidine kinase-like ATPase, C-terminal domain"/>
    <property type="match status" value="1"/>
</dbReference>
<dbReference type="SUPFAM" id="SSF55874">
    <property type="entry name" value="ATPase domain of HSP90 chaperone/DNA topoisomerase II/histidine kinase"/>
    <property type="match status" value="1"/>
</dbReference>
<dbReference type="InterPro" id="IPR001610">
    <property type="entry name" value="PAC"/>
</dbReference>
<name>A0ABT8VTU7_9FLAO</name>
<reference evidence="10" key="1">
    <citation type="submission" date="2023-07" db="EMBL/GenBank/DDBJ databases">
        <title>Wenyingzhuangia sp. chi5 genome sequencing and assembly.</title>
        <authorList>
            <person name="Park S."/>
        </authorList>
    </citation>
    <scope>NUCLEOTIDE SEQUENCE</scope>
    <source>
        <strain evidence="10">Chi5</strain>
    </source>
</reference>
<comment type="catalytic activity">
    <reaction evidence="1">
        <text>ATP + protein L-histidine = ADP + protein N-phospho-L-histidine.</text>
        <dbReference type="EC" id="2.7.13.3"/>
    </reaction>
</comment>
<dbReference type="Gene3D" id="3.30.450.20">
    <property type="entry name" value="PAS domain"/>
    <property type="match status" value="2"/>
</dbReference>
<protein>
    <recommendedName>
        <fullName evidence="2">histidine kinase</fullName>
        <ecNumber evidence="2">2.7.13.3</ecNumber>
    </recommendedName>
</protein>
<evidence type="ECO:0000256" key="1">
    <source>
        <dbReference type="ARBA" id="ARBA00000085"/>
    </source>
</evidence>
<dbReference type="PANTHER" id="PTHR43304">
    <property type="entry name" value="PHYTOCHROME-LIKE PROTEIN CPH1"/>
    <property type="match status" value="1"/>
</dbReference>
<feature type="domain" description="PAS" evidence="8">
    <location>
        <begin position="55"/>
        <end position="124"/>
    </location>
</feature>
<sequence>MSQHEVEILKRALARERSARKQAEEILEKKSEELYLLNQKNKKAKDQLEALLKVKNSELNGFYENLVDPYIMMDLSGNAIKMNKAAEKLLAYNLSDGVLNLMKLTLPEDLDYVSNSFKILSDTGKISDFEIKIKTNASEIKLVQVNASIIYDGNNQPIAAQGILRDITLNKLYEKRLEAEKQKYSSIIANMNLGLLEVDNDDKILFVNQSFEEMCGYSSKELIGKVASSIFLREEYKEKLAIEHEKRKEGSSNSYEIQVMTKTDEIRYWLISGAPNYNLNGEITGSIGIHLDITNLKKLEKQKEELLEELAKSNESLQEYAHIVSHDLKSPLRSINALISWIKEDNLGNLDEISNQNILMIEKTLEKMELLISDVLEYSRVGADLHLDQKVNINDLLTELLQVIYVPENIHVSVENNLPIILGDKVKLEQLFQNLLSNAVKFSNKEIGEIKVGCVDVGTHFQFSVSDNGMGIEKQYFDKIFKIFQSLHKRKDSSGIGLSIVKKIVELHHGSIWLESKVGEGTIFYFTVKK</sequence>
<dbReference type="InterPro" id="IPR000014">
    <property type="entry name" value="PAS"/>
</dbReference>
<evidence type="ECO:0000256" key="2">
    <source>
        <dbReference type="ARBA" id="ARBA00012438"/>
    </source>
</evidence>
<dbReference type="SMART" id="SM00091">
    <property type="entry name" value="PAS"/>
    <property type="match status" value="2"/>
</dbReference>
<feature type="domain" description="PAS" evidence="8">
    <location>
        <begin position="180"/>
        <end position="240"/>
    </location>
</feature>
<feature type="coiled-coil region" evidence="6">
    <location>
        <begin position="289"/>
        <end position="323"/>
    </location>
</feature>
<dbReference type="InterPro" id="IPR035965">
    <property type="entry name" value="PAS-like_dom_sf"/>
</dbReference>
<dbReference type="Gene3D" id="1.10.287.130">
    <property type="match status" value="1"/>
</dbReference>
<dbReference type="SUPFAM" id="SSF47384">
    <property type="entry name" value="Homodimeric domain of signal transducing histidine kinase"/>
    <property type="match status" value="1"/>
</dbReference>
<keyword evidence="11" id="KW-1185">Reference proteome</keyword>